<comment type="caution">
    <text evidence="3">The sequence shown here is derived from an EMBL/GenBank/DDBJ whole genome shotgun (WGS) entry which is preliminary data.</text>
</comment>
<evidence type="ECO:0000259" key="2">
    <source>
        <dbReference type="Pfam" id="PF16028"/>
    </source>
</evidence>
<keyword evidence="1" id="KW-0812">Transmembrane</keyword>
<evidence type="ECO:0000313" key="3">
    <source>
        <dbReference type="EMBL" id="KAL0819439.1"/>
    </source>
</evidence>
<dbReference type="AlphaFoldDB" id="A0ABD0SHX9"/>
<sequence>MDLERQPLLGNRNADVRCRRNRPLTYEEVLDSRNDVPWRRARFCLVLMFWAIMAMFLSIIACILVTAKCRPYDMDTGLMPSVPPVHISLAPLVASGRALYNGPSYAA</sequence>
<accession>A0ABD0SHX9</accession>
<organism evidence="3 4">
    <name type="scientific">Loxostege sticticalis</name>
    <name type="common">Beet webworm moth</name>
    <dbReference type="NCBI Taxonomy" id="481309"/>
    <lineage>
        <taxon>Eukaryota</taxon>
        <taxon>Metazoa</taxon>
        <taxon>Ecdysozoa</taxon>
        <taxon>Arthropoda</taxon>
        <taxon>Hexapoda</taxon>
        <taxon>Insecta</taxon>
        <taxon>Pterygota</taxon>
        <taxon>Neoptera</taxon>
        <taxon>Endopterygota</taxon>
        <taxon>Lepidoptera</taxon>
        <taxon>Glossata</taxon>
        <taxon>Ditrysia</taxon>
        <taxon>Pyraloidea</taxon>
        <taxon>Crambidae</taxon>
        <taxon>Pyraustinae</taxon>
        <taxon>Loxostege</taxon>
    </lineage>
</organism>
<keyword evidence="1" id="KW-1133">Transmembrane helix</keyword>
<keyword evidence="1" id="KW-0472">Membrane</keyword>
<evidence type="ECO:0000313" key="4">
    <source>
        <dbReference type="Proteomes" id="UP001549921"/>
    </source>
</evidence>
<name>A0ABD0SHX9_LOXSC</name>
<reference evidence="3 4" key="1">
    <citation type="submission" date="2024-06" db="EMBL/GenBank/DDBJ databases">
        <title>A chromosome-level genome assembly of beet webworm, Loxostege sticticalis.</title>
        <authorList>
            <person name="Zhang Y."/>
        </authorList>
    </citation>
    <scope>NUCLEOTIDE SEQUENCE [LARGE SCALE GENOMIC DNA]</scope>
    <source>
        <strain evidence="3">AQ028</strain>
        <tissue evidence="3">Male pupae</tissue>
    </source>
</reference>
<dbReference type="Proteomes" id="UP001549921">
    <property type="component" value="Unassembled WGS sequence"/>
</dbReference>
<feature type="domain" description="Solute carrier family 3 member 2 N-terminal" evidence="2">
    <location>
        <begin position="24"/>
        <end position="72"/>
    </location>
</feature>
<protein>
    <recommendedName>
        <fullName evidence="2">Solute carrier family 3 member 2 N-terminal domain-containing protein</fullName>
    </recommendedName>
</protein>
<dbReference type="Pfam" id="PF16028">
    <property type="entry name" value="SLC3A2_N"/>
    <property type="match status" value="1"/>
</dbReference>
<feature type="transmembrane region" description="Helical" evidence="1">
    <location>
        <begin position="43"/>
        <end position="67"/>
    </location>
</feature>
<evidence type="ECO:0000256" key="1">
    <source>
        <dbReference type="SAM" id="Phobius"/>
    </source>
</evidence>
<proteinExistence type="predicted"/>
<dbReference type="InterPro" id="IPR031984">
    <property type="entry name" value="SLC3A2_N"/>
</dbReference>
<gene>
    <name evidence="3" type="ORF">ABMA28_007544</name>
</gene>
<dbReference type="EMBL" id="JBEDNZ010000020">
    <property type="protein sequence ID" value="KAL0819439.1"/>
    <property type="molecule type" value="Genomic_DNA"/>
</dbReference>